<dbReference type="EMBL" id="BTSY01000004">
    <property type="protein sequence ID" value="GMT26247.1"/>
    <property type="molecule type" value="Genomic_DNA"/>
</dbReference>
<comment type="caution">
    <text evidence="1">The sequence shown here is derived from an EMBL/GenBank/DDBJ whole genome shotgun (WGS) entry which is preliminary data.</text>
</comment>
<evidence type="ECO:0000313" key="2">
    <source>
        <dbReference type="Proteomes" id="UP001432322"/>
    </source>
</evidence>
<keyword evidence="2" id="KW-1185">Reference proteome</keyword>
<name>A0AAV5W840_9BILA</name>
<organism evidence="1 2">
    <name type="scientific">Pristionchus fissidentatus</name>
    <dbReference type="NCBI Taxonomy" id="1538716"/>
    <lineage>
        <taxon>Eukaryota</taxon>
        <taxon>Metazoa</taxon>
        <taxon>Ecdysozoa</taxon>
        <taxon>Nematoda</taxon>
        <taxon>Chromadorea</taxon>
        <taxon>Rhabditida</taxon>
        <taxon>Rhabditina</taxon>
        <taxon>Diplogasteromorpha</taxon>
        <taxon>Diplogasteroidea</taxon>
        <taxon>Neodiplogasteridae</taxon>
        <taxon>Pristionchus</taxon>
    </lineage>
</organism>
<reference evidence="1" key="1">
    <citation type="submission" date="2023-10" db="EMBL/GenBank/DDBJ databases">
        <title>Genome assembly of Pristionchus species.</title>
        <authorList>
            <person name="Yoshida K."/>
            <person name="Sommer R.J."/>
        </authorList>
    </citation>
    <scope>NUCLEOTIDE SEQUENCE</scope>
    <source>
        <strain evidence="1">RS5133</strain>
    </source>
</reference>
<evidence type="ECO:0000313" key="1">
    <source>
        <dbReference type="EMBL" id="GMT26247.1"/>
    </source>
</evidence>
<feature type="non-terminal residue" evidence="1">
    <location>
        <position position="67"/>
    </location>
</feature>
<feature type="non-terminal residue" evidence="1">
    <location>
        <position position="1"/>
    </location>
</feature>
<proteinExistence type="predicted"/>
<protein>
    <submittedName>
        <fullName evidence="1">Uncharacterized protein</fullName>
    </submittedName>
</protein>
<dbReference type="AlphaFoldDB" id="A0AAV5W840"/>
<gene>
    <name evidence="1" type="ORF">PFISCL1PPCAC_17544</name>
</gene>
<sequence length="67" mass="7707">QLPHSLVVLQQQGILLRINQTLVCLLHHEDDVHNEDVRPSNILHKVLLPVRFESLFHASQEALGRQL</sequence>
<dbReference type="Proteomes" id="UP001432322">
    <property type="component" value="Unassembled WGS sequence"/>
</dbReference>
<accession>A0AAV5W840</accession>